<evidence type="ECO:0000256" key="1">
    <source>
        <dbReference type="SAM" id="MobiDB-lite"/>
    </source>
</evidence>
<dbReference type="AlphaFoldDB" id="A0AAD7B772"/>
<evidence type="ECO:0000313" key="2">
    <source>
        <dbReference type="EMBL" id="KAJ7612229.1"/>
    </source>
</evidence>
<organism evidence="2 3">
    <name type="scientific">Roridomyces roridus</name>
    <dbReference type="NCBI Taxonomy" id="1738132"/>
    <lineage>
        <taxon>Eukaryota</taxon>
        <taxon>Fungi</taxon>
        <taxon>Dikarya</taxon>
        <taxon>Basidiomycota</taxon>
        <taxon>Agaricomycotina</taxon>
        <taxon>Agaricomycetes</taxon>
        <taxon>Agaricomycetidae</taxon>
        <taxon>Agaricales</taxon>
        <taxon>Marasmiineae</taxon>
        <taxon>Mycenaceae</taxon>
        <taxon>Roridomyces</taxon>
    </lineage>
</organism>
<protein>
    <submittedName>
        <fullName evidence="2">Uncharacterized protein</fullName>
    </submittedName>
</protein>
<sequence>MPPYRKGHHFCPPRTVKQDTFETYASLSKFLCSNYEQALKIIEEEPIVQQLMLEQDVVDGAEFERALADEKEYLTGLWKTSKKPGETTETRYATCLEAFNTLKLRVGECRGAAHRLRADDSAFTPGRTKAEIQLRHAQEKMARAAAVLEGLELELGVLERWTEENPQFVAAQKQAREFRYQQALDRLELLVVERLFELTKVNQSGTGYKMRTHIAKALQARSKAVRSAVDRYNAAAAAVIPPKAPLNIDQVLEYAFVADFDLLRHSIHDVEGKAWSRPAFRSVMNRYFRIQRAHEEIKRLDIEIQRFVTWMQDERAFLLAREAALRVTVGKSEDEVEADRVLAFHIAEYRNRRGRFDALHMDRLQQLMRRFGGRFTGSLEPGKAINGVEADVSDVDMLGVEEEDALLPAAVGEMEEDHGSEDEGDDAHDEQVSEMIYQLAGLGVDADQREEASEDLY</sequence>
<keyword evidence="3" id="KW-1185">Reference proteome</keyword>
<feature type="compositionally biased region" description="Acidic residues" evidence="1">
    <location>
        <begin position="413"/>
        <end position="428"/>
    </location>
</feature>
<dbReference type="Proteomes" id="UP001221142">
    <property type="component" value="Unassembled WGS sequence"/>
</dbReference>
<accession>A0AAD7B772</accession>
<feature type="region of interest" description="Disordered" evidence="1">
    <location>
        <begin position="413"/>
        <end position="432"/>
    </location>
</feature>
<comment type="caution">
    <text evidence="2">The sequence shown here is derived from an EMBL/GenBank/DDBJ whole genome shotgun (WGS) entry which is preliminary data.</text>
</comment>
<name>A0AAD7B772_9AGAR</name>
<gene>
    <name evidence="2" type="ORF">FB45DRAFT_1037148</name>
</gene>
<evidence type="ECO:0000313" key="3">
    <source>
        <dbReference type="Proteomes" id="UP001221142"/>
    </source>
</evidence>
<reference evidence="2" key="1">
    <citation type="submission" date="2023-03" db="EMBL/GenBank/DDBJ databases">
        <title>Massive genome expansion in bonnet fungi (Mycena s.s.) driven by repeated elements and novel gene families across ecological guilds.</title>
        <authorList>
            <consortium name="Lawrence Berkeley National Laboratory"/>
            <person name="Harder C.B."/>
            <person name="Miyauchi S."/>
            <person name="Viragh M."/>
            <person name="Kuo A."/>
            <person name="Thoen E."/>
            <person name="Andreopoulos B."/>
            <person name="Lu D."/>
            <person name="Skrede I."/>
            <person name="Drula E."/>
            <person name="Henrissat B."/>
            <person name="Morin E."/>
            <person name="Kohler A."/>
            <person name="Barry K."/>
            <person name="LaButti K."/>
            <person name="Morin E."/>
            <person name="Salamov A."/>
            <person name="Lipzen A."/>
            <person name="Mereny Z."/>
            <person name="Hegedus B."/>
            <person name="Baldrian P."/>
            <person name="Stursova M."/>
            <person name="Weitz H."/>
            <person name="Taylor A."/>
            <person name="Grigoriev I.V."/>
            <person name="Nagy L.G."/>
            <person name="Martin F."/>
            <person name="Kauserud H."/>
        </authorList>
    </citation>
    <scope>NUCLEOTIDE SEQUENCE</scope>
    <source>
        <strain evidence="2">9284</strain>
    </source>
</reference>
<proteinExistence type="predicted"/>
<dbReference type="EMBL" id="JARKIF010000031">
    <property type="protein sequence ID" value="KAJ7612229.1"/>
    <property type="molecule type" value="Genomic_DNA"/>
</dbReference>